<gene>
    <name evidence="3" type="ORF">RM445_21860</name>
</gene>
<sequence>MNLTIPLRGSTAGRQYAGWEPRTVATQGLGNRVFAGQRVPVADGVALNADIYTPRTPGRYPAVVSFAAYNSETHAAGLPTGTNEAGSPPVFTDRGYCSVIVERRGMGRSTGESVPFFDPQDVDDHEKVIAWAAEQPWCNGDVVLFGTSYYAITQVFVAARRPPALRAFFAHEPDTDGFRHSMQFGGVPGSFFLGVWLGANFTDEQIDHRMSPVRRALLSHLTNGPLHPLLEKVVHRNVSRTFARFLENAPTPGMAELYAEWMFDGKTREESTAQEVTRAGLAAIDVPFVTVQNLGYFNLHQFGSYDLFEHAGTPGADKWLILGPPVYDLPVYEWQLEALAFFDHVLRGTDNGYAEQPHVRYWVDGADGFAGATAFPPAEGEVRRLHLGSEDSDTHQLASELTAEGQSSWVAVPLGVPVLPGLDDLAPQVLSFDLPVTEDLQLAGPVTAQLSFSCNEIDSYVVARLSRVDAAGDAHQLSMGAIRPAGRAVDPTRGSTMEIAIDSGRREPLVPGEPVTLRFSLTAGPVLLRAGETLRLDVGSRTDLLRKDPSEGYAQFDLPVPPYLSRNTLHFGGKSWVEVTAVPVQVRTTEKQVVTRRSPATLPDVARWVTRDTRRGPRDPAA</sequence>
<dbReference type="SUPFAM" id="SSF53474">
    <property type="entry name" value="alpha/beta-Hydrolases"/>
    <property type="match status" value="1"/>
</dbReference>
<dbReference type="InterPro" id="IPR013736">
    <property type="entry name" value="Xaa-Pro_dipept_C"/>
</dbReference>
<dbReference type="InterPro" id="IPR008979">
    <property type="entry name" value="Galactose-bd-like_sf"/>
</dbReference>
<dbReference type="SMART" id="SM00939">
    <property type="entry name" value="PepX_C"/>
    <property type="match status" value="1"/>
</dbReference>
<keyword evidence="4" id="KW-1185">Reference proteome</keyword>
<dbReference type="Gene3D" id="1.10.3020.10">
    <property type="entry name" value="alpha-amino acid ester hydrolase ( Helical cap domain)"/>
    <property type="match status" value="1"/>
</dbReference>
<evidence type="ECO:0000313" key="3">
    <source>
        <dbReference type="EMBL" id="MDT0352180.1"/>
    </source>
</evidence>
<protein>
    <submittedName>
        <fullName evidence="3">CocE/NonD family hydrolase</fullName>
    </submittedName>
</protein>
<dbReference type="InterPro" id="IPR000383">
    <property type="entry name" value="Xaa-Pro-like_dom"/>
</dbReference>
<dbReference type="EMBL" id="JAVREJ010000017">
    <property type="protein sequence ID" value="MDT0352180.1"/>
    <property type="molecule type" value="Genomic_DNA"/>
</dbReference>
<comment type="caution">
    <text evidence="3">The sequence shown here is derived from an EMBL/GenBank/DDBJ whole genome shotgun (WGS) entry which is preliminary data.</text>
</comment>
<name>A0ABU2NEL7_9PSEU</name>
<dbReference type="Proteomes" id="UP001183202">
    <property type="component" value="Unassembled WGS sequence"/>
</dbReference>
<dbReference type="Pfam" id="PF08530">
    <property type="entry name" value="PepX_C"/>
    <property type="match status" value="1"/>
</dbReference>
<dbReference type="Gene3D" id="3.40.50.1820">
    <property type="entry name" value="alpha/beta hydrolase"/>
    <property type="match status" value="1"/>
</dbReference>
<feature type="domain" description="Xaa-Pro dipeptidyl-peptidase C-terminal" evidence="2">
    <location>
        <begin position="339"/>
        <end position="580"/>
    </location>
</feature>
<evidence type="ECO:0000256" key="1">
    <source>
        <dbReference type="ARBA" id="ARBA00022801"/>
    </source>
</evidence>
<dbReference type="NCBIfam" id="TIGR00976">
    <property type="entry name" value="CocE_NonD"/>
    <property type="match status" value="1"/>
</dbReference>
<reference evidence="4" key="1">
    <citation type="submission" date="2023-07" db="EMBL/GenBank/DDBJ databases">
        <title>30 novel species of actinomycetes from the DSMZ collection.</title>
        <authorList>
            <person name="Nouioui I."/>
        </authorList>
    </citation>
    <scope>NUCLEOTIDE SEQUENCE [LARGE SCALE GENOMIC DNA]</scope>
    <source>
        <strain evidence="4">DSM 45834</strain>
    </source>
</reference>
<dbReference type="Pfam" id="PF02129">
    <property type="entry name" value="Peptidase_S15"/>
    <property type="match status" value="1"/>
</dbReference>
<accession>A0ABU2NEL7</accession>
<evidence type="ECO:0000259" key="2">
    <source>
        <dbReference type="SMART" id="SM00939"/>
    </source>
</evidence>
<evidence type="ECO:0000313" key="4">
    <source>
        <dbReference type="Proteomes" id="UP001183202"/>
    </source>
</evidence>
<keyword evidence="1 3" id="KW-0378">Hydrolase</keyword>
<dbReference type="InterPro" id="IPR005674">
    <property type="entry name" value="CocE/Ser_esterase"/>
</dbReference>
<organism evidence="3 4">
    <name type="scientific">Pseudonocardia charpentierae</name>
    <dbReference type="NCBI Taxonomy" id="3075545"/>
    <lineage>
        <taxon>Bacteria</taxon>
        <taxon>Bacillati</taxon>
        <taxon>Actinomycetota</taxon>
        <taxon>Actinomycetes</taxon>
        <taxon>Pseudonocardiales</taxon>
        <taxon>Pseudonocardiaceae</taxon>
        <taxon>Pseudonocardia</taxon>
    </lineage>
</organism>
<dbReference type="InterPro" id="IPR029058">
    <property type="entry name" value="AB_hydrolase_fold"/>
</dbReference>
<dbReference type="Gene3D" id="2.60.120.260">
    <property type="entry name" value="Galactose-binding domain-like"/>
    <property type="match status" value="1"/>
</dbReference>
<dbReference type="GO" id="GO:0016787">
    <property type="term" value="F:hydrolase activity"/>
    <property type="evidence" value="ECO:0007669"/>
    <property type="project" value="UniProtKB-KW"/>
</dbReference>
<proteinExistence type="predicted"/>
<dbReference type="SUPFAM" id="SSF49785">
    <property type="entry name" value="Galactose-binding domain-like"/>
    <property type="match status" value="1"/>
</dbReference>
<dbReference type="RefSeq" id="WP_311558690.1">
    <property type="nucleotide sequence ID" value="NZ_JAVREJ010000017.1"/>
</dbReference>